<evidence type="ECO:0000313" key="3">
    <source>
        <dbReference type="Proteomes" id="UP001066276"/>
    </source>
</evidence>
<gene>
    <name evidence="2" type="ORF">NDU88_001597</name>
</gene>
<feature type="region of interest" description="Disordered" evidence="1">
    <location>
        <begin position="1"/>
        <end position="45"/>
    </location>
</feature>
<evidence type="ECO:0000313" key="2">
    <source>
        <dbReference type="EMBL" id="KAJ1148771.1"/>
    </source>
</evidence>
<proteinExistence type="predicted"/>
<accession>A0AAV7R8G4</accession>
<keyword evidence="3" id="KW-1185">Reference proteome</keyword>
<sequence length="71" mass="7945">MKPLEEPRSSLQDGKALHSVDEKERGVPQSSGQGMEAEGNANDDDKEWWFEEWWMPPVNAPVTATIQESCG</sequence>
<feature type="compositionally biased region" description="Basic and acidic residues" evidence="1">
    <location>
        <begin position="15"/>
        <end position="26"/>
    </location>
</feature>
<reference evidence="2" key="1">
    <citation type="journal article" date="2022" name="bioRxiv">
        <title>Sequencing and chromosome-scale assembly of the giantPleurodeles waltlgenome.</title>
        <authorList>
            <person name="Brown T."/>
            <person name="Elewa A."/>
            <person name="Iarovenko S."/>
            <person name="Subramanian E."/>
            <person name="Araus A.J."/>
            <person name="Petzold A."/>
            <person name="Susuki M."/>
            <person name="Suzuki K.-i.T."/>
            <person name="Hayashi T."/>
            <person name="Toyoda A."/>
            <person name="Oliveira C."/>
            <person name="Osipova E."/>
            <person name="Leigh N.D."/>
            <person name="Simon A."/>
            <person name="Yun M.H."/>
        </authorList>
    </citation>
    <scope>NUCLEOTIDE SEQUENCE</scope>
    <source>
        <strain evidence="2">20211129_DDA</strain>
        <tissue evidence="2">Liver</tissue>
    </source>
</reference>
<comment type="caution">
    <text evidence="2">The sequence shown here is derived from an EMBL/GenBank/DDBJ whole genome shotgun (WGS) entry which is preliminary data.</text>
</comment>
<dbReference type="EMBL" id="JANPWB010000009">
    <property type="protein sequence ID" value="KAJ1148771.1"/>
    <property type="molecule type" value="Genomic_DNA"/>
</dbReference>
<organism evidence="2 3">
    <name type="scientific">Pleurodeles waltl</name>
    <name type="common">Iberian ribbed newt</name>
    <dbReference type="NCBI Taxonomy" id="8319"/>
    <lineage>
        <taxon>Eukaryota</taxon>
        <taxon>Metazoa</taxon>
        <taxon>Chordata</taxon>
        <taxon>Craniata</taxon>
        <taxon>Vertebrata</taxon>
        <taxon>Euteleostomi</taxon>
        <taxon>Amphibia</taxon>
        <taxon>Batrachia</taxon>
        <taxon>Caudata</taxon>
        <taxon>Salamandroidea</taxon>
        <taxon>Salamandridae</taxon>
        <taxon>Pleurodelinae</taxon>
        <taxon>Pleurodeles</taxon>
    </lineage>
</organism>
<dbReference type="AlphaFoldDB" id="A0AAV7R8G4"/>
<evidence type="ECO:0000256" key="1">
    <source>
        <dbReference type="SAM" id="MobiDB-lite"/>
    </source>
</evidence>
<protein>
    <submittedName>
        <fullName evidence="2">Uncharacterized protein</fullName>
    </submittedName>
</protein>
<dbReference type="Proteomes" id="UP001066276">
    <property type="component" value="Chromosome 5"/>
</dbReference>
<name>A0AAV7R8G4_PLEWA</name>